<sequence>MHTLSLLNLPGIFLLLVSLLAPPTSSFPVPPPPSTQPASSFQSGFVPVTQNSSLFYWYCPPSRPPPRPSSPPPPLILWLQGGPGVSGLVGLLYEMGPYRLVQDNSSTPASPPSFSLADRAQGAWNHDHGLLFVDSPVGTGYSEAGAPDAYSQSEEEVAENLYIFLQGWSGQQGYLNANRTRWFLEDEKGRDGGKEGEREGGEAEPVQAGWVQRYGLLIEAVVAGAGHLVPMDQPLAALDMITRFIENRAPFAHSEEEKVEKEKHGDERIYMGTMEAGNGLMENFDEILSQEI</sequence>
<comment type="caution">
    <text evidence="8">The sequence shown here is derived from an EMBL/GenBank/DDBJ whole genome shotgun (WGS) entry which is preliminary data.</text>
</comment>
<dbReference type="InterPro" id="IPR001563">
    <property type="entry name" value="Peptidase_S10"/>
</dbReference>
<keyword evidence="2" id="KW-0121">Carboxypeptidase</keyword>
<evidence type="ECO:0000256" key="5">
    <source>
        <dbReference type="ARBA" id="ARBA00022801"/>
    </source>
</evidence>
<protein>
    <submittedName>
        <fullName evidence="8">Uncharacterized protein</fullName>
    </submittedName>
</protein>
<evidence type="ECO:0000256" key="2">
    <source>
        <dbReference type="ARBA" id="ARBA00022645"/>
    </source>
</evidence>
<feature type="signal peptide" evidence="7">
    <location>
        <begin position="1"/>
        <end position="26"/>
    </location>
</feature>
<evidence type="ECO:0000313" key="8">
    <source>
        <dbReference type="EMBL" id="TFJ83506.1"/>
    </source>
</evidence>
<keyword evidence="3" id="KW-0645">Protease</keyword>
<dbReference type="EMBL" id="SDOX01000028">
    <property type="protein sequence ID" value="TFJ83506.1"/>
    <property type="molecule type" value="Genomic_DNA"/>
</dbReference>
<dbReference type="PANTHER" id="PTHR11802">
    <property type="entry name" value="SERINE PROTEASE FAMILY S10 SERINE CARBOXYPEPTIDASE"/>
    <property type="match status" value="1"/>
</dbReference>
<keyword evidence="5" id="KW-0378">Hydrolase</keyword>
<reference evidence="8 9" key="1">
    <citation type="submission" date="2019-01" db="EMBL/GenBank/DDBJ databases">
        <title>Nuclear Genome Assembly of the Microalgal Biofuel strain Nannochloropsis salina CCMP1776.</title>
        <authorList>
            <person name="Hovde B."/>
        </authorList>
    </citation>
    <scope>NUCLEOTIDE SEQUENCE [LARGE SCALE GENOMIC DNA]</scope>
    <source>
        <strain evidence="8 9">CCMP1776</strain>
    </source>
</reference>
<evidence type="ECO:0000256" key="1">
    <source>
        <dbReference type="ARBA" id="ARBA00009431"/>
    </source>
</evidence>
<evidence type="ECO:0000256" key="7">
    <source>
        <dbReference type="SAM" id="SignalP"/>
    </source>
</evidence>
<evidence type="ECO:0000313" key="9">
    <source>
        <dbReference type="Proteomes" id="UP000355283"/>
    </source>
</evidence>
<evidence type="ECO:0000256" key="4">
    <source>
        <dbReference type="ARBA" id="ARBA00022729"/>
    </source>
</evidence>
<keyword evidence="6" id="KW-0325">Glycoprotein</keyword>
<dbReference type="PROSITE" id="PS00560">
    <property type="entry name" value="CARBOXYPEPT_SER_HIS"/>
    <property type="match status" value="1"/>
</dbReference>
<dbReference type="Gene3D" id="3.40.50.1820">
    <property type="entry name" value="alpha/beta hydrolase"/>
    <property type="match status" value="2"/>
</dbReference>
<dbReference type="Pfam" id="PF00450">
    <property type="entry name" value="Peptidase_S10"/>
    <property type="match status" value="2"/>
</dbReference>
<dbReference type="AlphaFoldDB" id="A0A4D9CX24"/>
<proteinExistence type="inferred from homology"/>
<feature type="chain" id="PRO_5020034138" evidence="7">
    <location>
        <begin position="27"/>
        <end position="292"/>
    </location>
</feature>
<organism evidence="8 9">
    <name type="scientific">Nannochloropsis salina CCMP1776</name>
    <dbReference type="NCBI Taxonomy" id="1027361"/>
    <lineage>
        <taxon>Eukaryota</taxon>
        <taxon>Sar</taxon>
        <taxon>Stramenopiles</taxon>
        <taxon>Ochrophyta</taxon>
        <taxon>Eustigmatophyceae</taxon>
        <taxon>Eustigmatales</taxon>
        <taxon>Monodopsidaceae</taxon>
        <taxon>Microchloropsis</taxon>
        <taxon>Microchloropsis salina</taxon>
    </lineage>
</organism>
<keyword evidence="9" id="KW-1185">Reference proteome</keyword>
<dbReference type="SUPFAM" id="SSF53474">
    <property type="entry name" value="alpha/beta-Hydrolases"/>
    <property type="match status" value="2"/>
</dbReference>
<comment type="similarity">
    <text evidence="1">Belongs to the peptidase S10 family.</text>
</comment>
<keyword evidence="4 7" id="KW-0732">Signal</keyword>
<dbReference type="GO" id="GO:0004185">
    <property type="term" value="F:serine-type carboxypeptidase activity"/>
    <property type="evidence" value="ECO:0007669"/>
    <property type="project" value="InterPro"/>
</dbReference>
<name>A0A4D9CX24_9STRA</name>
<dbReference type="InterPro" id="IPR029058">
    <property type="entry name" value="AB_hydrolase_fold"/>
</dbReference>
<dbReference type="InterPro" id="IPR033124">
    <property type="entry name" value="Ser_caboxypep_his_AS"/>
</dbReference>
<dbReference type="PANTHER" id="PTHR11802:SF472">
    <property type="entry name" value="SERINE CARBOXYPEPTIDASE CPVL-RELATED"/>
    <property type="match status" value="1"/>
</dbReference>
<accession>A0A4D9CX24</accession>
<evidence type="ECO:0000256" key="6">
    <source>
        <dbReference type="ARBA" id="ARBA00023180"/>
    </source>
</evidence>
<evidence type="ECO:0000256" key="3">
    <source>
        <dbReference type="ARBA" id="ARBA00022670"/>
    </source>
</evidence>
<dbReference type="Proteomes" id="UP000355283">
    <property type="component" value="Unassembled WGS sequence"/>
</dbReference>
<dbReference type="OrthoDB" id="443318at2759"/>
<dbReference type="GO" id="GO:0006508">
    <property type="term" value="P:proteolysis"/>
    <property type="evidence" value="ECO:0007669"/>
    <property type="project" value="UniProtKB-KW"/>
</dbReference>
<gene>
    <name evidence="8" type="ORF">NSK_005188</name>
</gene>